<feature type="transmembrane region" description="Helical" evidence="6">
    <location>
        <begin position="20"/>
        <end position="39"/>
    </location>
</feature>
<evidence type="ECO:0000313" key="7">
    <source>
        <dbReference type="EMBL" id="RGR60111.1"/>
    </source>
</evidence>
<evidence type="ECO:0000313" key="8">
    <source>
        <dbReference type="Proteomes" id="UP000283652"/>
    </source>
</evidence>
<feature type="transmembrane region" description="Helical" evidence="6">
    <location>
        <begin position="294"/>
        <end position="314"/>
    </location>
</feature>
<gene>
    <name evidence="7" type="ORF">DWY33_04730</name>
</gene>
<feature type="transmembrane region" description="Helical" evidence="6">
    <location>
        <begin position="175"/>
        <end position="198"/>
    </location>
</feature>
<dbReference type="RefSeq" id="WP_118397727.1">
    <property type="nucleotide sequence ID" value="NZ_JAAIOE010000023.1"/>
</dbReference>
<keyword evidence="2" id="KW-1003">Cell membrane</keyword>
<dbReference type="EMBL" id="QRUK01000005">
    <property type="protein sequence ID" value="RGR60111.1"/>
    <property type="molecule type" value="Genomic_DNA"/>
</dbReference>
<feature type="transmembrane region" description="Helical" evidence="6">
    <location>
        <begin position="326"/>
        <end position="345"/>
    </location>
</feature>
<evidence type="ECO:0000256" key="2">
    <source>
        <dbReference type="ARBA" id="ARBA00022475"/>
    </source>
</evidence>
<feature type="transmembrane region" description="Helical" evidence="6">
    <location>
        <begin position="440"/>
        <end position="458"/>
    </location>
</feature>
<evidence type="ECO:0000256" key="6">
    <source>
        <dbReference type="SAM" id="Phobius"/>
    </source>
</evidence>
<dbReference type="InterPro" id="IPR050833">
    <property type="entry name" value="Poly_Biosynth_Transport"/>
</dbReference>
<evidence type="ECO:0000256" key="4">
    <source>
        <dbReference type="ARBA" id="ARBA00022989"/>
    </source>
</evidence>
<name>A0A412F3P0_9FIRM</name>
<dbReference type="Pfam" id="PF01943">
    <property type="entry name" value="Polysacc_synt"/>
    <property type="match status" value="1"/>
</dbReference>
<evidence type="ECO:0000256" key="5">
    <source>
        <dbReference type="ARBA" id="ARBA00023136"/>
    </source>
</evidence>
<sequence length="470" mass="53665">MNKQEDTRQTIKAAFANTIANGISLVVGMVVIPIIARILSTEDLGVASSFVSTRNTFVIIATCAVYAYVHRAMLEFDDRKSYIYSIVIYCGMAVMGTFLLGLPFKTEIKRLFSLDDFLYYWLFVSAFIFATYSIGYYYCVFHNKAKIIFGITLLSGPVAQLLAIVLTYVVPHKKYIGRVLGLDSAYILVSLGVIYWLFFRTKQKSFSRFYIQKTLKFTIPIIPHLLSQMVLTQCDLIVISYYAGAGKVGIYSMGHTVGYLALTVMSQIMAVWSPWVYRRFEERDIKAVFDNSKLMILLGMYISMGLIAICPELIKIFLTKDYMPCIYIVPPLVVAMFLQFIYLFLYDLEYYYKKAKYIACASVIAAVLNLILNIIFVQKYGYIAACYTTVVSYLLLVLINYIFSGKLNVANVYSVKYIIGSIIAVGIYAISMMLLKDCIILRYVLFILISVLLLMLEWKDIKVMIKNLRR</sequence>
<feature type="transmembrane region" description="Helical" evidence="6">
    <location>
        <begin position="51"/>
        <end position="69"/>
    </location>
</feature>
<comment type="subcellular location">
    <subcellularLocation>
        <location evidence="1">Cell membrane</location>
        <topology evidence="1">Multi-pass membrane protein</topology>
    </subcellularLocation>
</comment>
<feature type="transmembrane region" description="Helical" evidence="6">
    <location>
        <begin position="382"/>
        <end position="403"/>
    </location>
</feature>
<feature type="transmembrane region" description="Helical" evidence="6">
    <location>
        <begin position="147"/>
        <end position="169"/>
    </location>
</feature>
<proteinExistence type="predicted"/>
<feature type="transmembrane region" description="Helical" evidence="6">
    <location>
        <begin position="81"/>
        <end position="100"/>
    </location>
</feature>
<comment type="caution">
    <text evidence="7">The sequence shown here is derived from an EMBL/GenBank/DDBJ whole genome shotgun (WGS) entry which is preliminary data.</text>
</comment>
<feature type="transmembrane region" description="Helical" evidence="6">
    <location>
        <begin position="415"/>
        <end position="434"/>
    </location>
</feature>
<keyword evidence="5 6" id="KW-0472">Membrane</keyword>
<dbReference type="AlphaFoldDB" id="A0A412F3P0"/>
<evidence type="ECO:0000256" key="3">
    <source>
        <dbReference type="ARBA" id="ARBA00022692"/>
    </source>
</evidence>
<evidence type="ECO:0000256" key="1">
    <source>
        <dbReference type="ARBA" id="ARBA00004651"/>
    </source>
</evidence>
<accession>A0A412F3P0</accession>
<keyword evidence="3 6" id="KW-0812">Transmembrane</keyword>
<feature type="transmembrane region" description="Helical" evidence="6">
    <location>
        <begin position="249"/>
        <end position="273"/>
    </location>
</feature>
<dbReference type="GO" id="GO:0005886">
    <property type="term" value="C:plasma membrane"/>
    <property type="evidence" value="ECO:0007669"/>
    <property type="project" value="UniProtKB-SubCell"/>
</dbReference>
<reference evidence="7 8" key="1">
    <citation type="submission" date="2018-08" db="EMBL/GenBank/DDBJ databases">
        <title>A genome reference for cultivated species of the human gut microbiota.</title>
        <authorList>
            <person name="Zou Y."/>
            <person name="Xue W."/>
            <person name="Luo G."/>
        </authorList>
    </citation>
    <scope>NUCLEOTIDE SEQUENCE [LARGE SCALE GENOMIC DNA]</scope>
    <source>
        <strain evidence="7 8">AF25-11</strain>
    </source>
</reference>
<keyword evidence="4 6" id="KW-1133">Transmembrane helix</keyword>
<feature type="transmembrane region" description="Helical" evidence="6">
    <location>
        <begin position="357"/>
        <end position="376"/>
    </location>
</feature>
<dbReference type="PANTHER" id="PTHR30250:SF11">
    <property type="entry name" value="O-ANTIGEN TRANSPORTER-RELATED"/>
    <property type="match status" value="1"/>
</dbReference>
<organism evidence="7 8">
    <name type="scientific">Dorea formicigenerans</name>
    <dbReference type="NCBI Taxonomy" id="39486"/>
    <lineage>
        <taxon>Bacteria</taxon>
        <taxon>Bacillati</taxon>
        <taxon>Bacillota</taxon>
        <taxon>Clostridia</taxon>
        <taxon>Lachnospirales</taxon>
        <taxon>Lachnospiraceae</taxon>
        <taxon>Dorea</taxon>
    </lineage>
</organism>
<dbReference type="Proteomes" id="UP000283652">
    <property type="component" value="Unassembled WGS sequence"/>
</dbReference>
<dbReference type="InterPro" id="IPR002797">
    <property type="entry name" value="Polysacc_synth"/>
</dbReference>
<dbReference type="PANTHER" id="PTHR30250">
    <property type="entry name" value="PST FAMILY PREDICTED COLANIC ACID TRANSPORTER"/>
    <property type="match status" value="1"/>
</dbReference>
<feature type="transmembrane region" description="Helical" evidence="6">
    <location>
        <begin position="120"/>
        <end position="140"/>
    </location>
</feature>
<feature type="transmembrane region" description="Helical" evidence="6">
    <location>
        <begin position="219"/>
        <end position="243"/>
    </location>
</feature>
<protein>
    <submittedName>
        <fullName evidence="7">Uncharacterized protein</fullName>
    </submittedName>
</protein>